<dbReference type="AlphaFoldDB" id="A0AAV5AAW3"/>
<name>A0AAV5AAW3_9AGAM</name>
<organism evidence="2 3">
    <name type="scientific">Clathrus columnatus</name>
    <dbReference type="NCBI Taxonomy" id="1419009"/>
    <lineage>
        <taxon>Eukaryota</taxon>
        <taxon>Fungi</taxon>
        <taxon>Dikarya</taxon>
        <taxon>Basidiomycota</taxon>
        <taxon>Agaricomycotina</taxon>
        <taxon>Agaricomycetes</taxon>
        <taxon>Phallomycetidae</taxon>
        <taxon>Phallales</taxon>
        <taxon>Clathraceae</taxon>
        <taxon>Clathrus</taxon>
    </lineage>
</organism>
<feature type="compositionally biased region" description="Basic and acidic residues" evidence="1">
    <location>
        <begin position="45"/>
        <end position="73"/>
    </location>
</feature>
<keyword evidence="3" id="KW-1185">Reference proteome</keyword>
<dbReference type="Proteomes" id="UP001050691">
    <property type="component" value="Unassembled WGS sequence"/>
</dbReference>
<feature type="region of interest" description="Disordered" evidence="1">
    <location>
        <begin position="1"/>
        <end position="73"/>
    </location>
</feature>
<evidence type="ECO:0000256" key="1">
    <source>
        <dbReference type="SAM" id="MobiDB-lite"/>
    </source>
</evidence>
<protein>
    <submittedName>
        <fullName evidence="2">Uncharacterized protein</fullName>
    </submittedName>
</protein>
<reference evidence="2" key="1">
    <citation type="submission" date="2021-10" db="EMBL/GenBank/DDBJ databases">
        <title>De novo Genome Assembly of Clathrus columnatus (Basidiomycota, Fungi) Using Illumina and Nanopore Sequence Data.</title>
        <authorList>
            <person name="Ogiso-Tanaka E."/>
            <person name="Itagaki H."/>
            <person name="Hosoya T."/>
            <person name="Hosaka K."/>
        </authorList>
    </citation>
    <scope>NUCLEOTIDE SEQUENCE</scope>
    <source>
        <strain evidence="2">MO-923</strain>
    </source>
</reference>
<evidence type="ECO:0000313" key="3">
    <source>
        <dbReference type="Proteomes" id="UP001050691"/>
    </source>
</evidence>
<proteinExistence type="predicted"/>
<accession>A0AAV5AAW3</accession>
<sequence length="309" mass="33573">MPPRRKRPTPRSGTNANKELEAGTKRKRTPSPEASSADRPSLESMRTDLEVLSEKLKGKISLKGKEKESEDDARTLVATTLELARKILKMAPEEESESPPKKRKTFSTVTKEDLNDAGIASGSLLFNDKTLAKLVQEKMSLDDENELKDLQARLLKISQLRDLRQDLTSKQIQNEAGSRILVDAILLAVASMTPSGQTGKTVGIITELAVSEKDGVKINSPAGGSRIELRLSGRIDYVTVGVDESSKSHLLGPSGSEDAKKVNSTFLLLLEAKRPSGSLLNQNIPEAAGQALAVMEKTRLPADRVGRLK</sequence>
<comment type="caution">
    <text evidence="2">The sequence shown here is derived from an EMBL/GenBank/DDBJ whole genome shotgun (WGS) entry which is preliminary data.</text>
</comment>
<evidence type="ECO:0000313" key="2">
    <source>
        <dbReference type="EMBL" id="GJJ10166.1"/>
    </source>
</evidence>
<gene>
    <name evidence="2" type="ORF">Clacol_004392</name>
</gene>
<dbReference type="EMBL" id="BPWL01000005">
    <property type="protein sequence ID" value="GJJ10166.1"/>
    <property type="molecule type" value="Genomic_DNA"/>
</dbReference>